<dbReference type="AlphaFoldDB" id="A0A2T0TV90"/>
<reference evidence="7 8" key="1">
    <citation type="submission" date="2018-03" db="EMBL/GenBank/DDBJ databases">
        <title>Genomic Encyclopedia of Archaeal and Bacterial Type Strains, Phase II (KMG-II): from individual species to whole genera.</title>
        <authorList>
            <person name="Goeker M."/>
        </authorList>
    </citation>
    <scope>NUCLEOTIDE SEQUENCE [LARGE SCALE GENOMIC DNA]</scope>
    <source>
        <strain evidence="7 8">DSM 45416</strain>
    </source>
</reference>
<evidence type="ECO:0000256" key="3">
    <source>
        <dbReference type="ARBA" id="ARBA00022989"/>
    </source>
</evidence>
<evidence type="ECO:0000259" key="6">
    <source>
        <dbReference type="PROSITE" id="PS50850"/>
    </source>
</evidence>
<feature type="transmembrane region" description="Helical" evidence="5">
    <location>
        <begin position="326"/>
        <end position="346"/>
    </location>
</feature>
<name>A0A2T0TV90_9ACTN</name>
<dbReference type="SUPFAM" id="SSF103473">
    <property type="entry name" value="MFS general substrate transporter"/>
    <property type="match status" value="1"/>
</dbReference>
<dbReference type="PROSITE" id="PS50850">
    <property type="entry name" value="MFS"/>
    <property type="match status" value="1"/>
</dbReference>
<sequence>MARLVLSGVLANLAGGTLFGWSLVAPEASRDVGAPAPAATAVFAVAIGVFAVALLGVRLGLHVLGPRRLLGGAAVAAGAGIGVAATGQHPSALWCGIGLAFGAASGVGYGVSVALAARVPAPRRGAATGLVVAAFAAGPVVLGLLAPRVVPLLGWRACAAGLAVAVTGLLAAGAALAPAERTSRWGPAGAEPADRRAVVLLWVVFAGGAAPGLFVFASAAPLAAGRGLGPATAGAAVSLLAGGNLAGRLVAGWWSDRVGCRLALTAALAVAAALVGGLAGPVAPGVVLGSFAGTGLAYGAVSALVPAATADRVGACAFPRAYGRVFTAWGCAGLAAPVVGGALTAGGQRADLVLVLAVPLIPAALALLALTPPPPHARA</sequence>
<feature type="transmembrane region" description="Helical" evidence="5">
    <location>
        <begin position="198"/>
        <end position="219"/>
    </location>
</feature>
<evidence type="ECO:0000256" key="5">
    <source>
        <dbReference type="SAM" id="Phobius"/>
    </source>
</evidence>
<keyword evidence="3 5" id="KW-1133">Transmembrane helix</keyword>
<dbReference type="InterPro" id="IPR020846">
    <property type="entry name" value="MFS_dom"/>
</dbReference>
<dbReference type="InterPro" id="IPR050327">
    <property type="entry name" value="Proton-linked_MCT"/>
</dbReference>
<dbReference type="RefSeq" id="WP_170121280.1">
    <property type="nucleotide sequence ID" value="NZ_PVTG01000005.1"/>
</dbReference>
<dbReference type="EMBL" id="PVTG01000005">
    <property type="protein sequence ID" value="PRY49573.1"/>
    <property type="molecule type" value="Genomic_DNA"/>
</dbReference>
<feature type="transmembrane region" description="Helical" evidence="5">
    <location>
        <begin position="69"/>
        <end position="85"/>
    </location>
</feature>
<evidence type="ECO:0000256" key="1">
    <source>
        <dbReference type="ARBA" id="ARBA00004651"/>
    </source>
</evidence>
<evidence type="ECO:0000313" key="8">
    <source>
        <dbReference type="Proteomes" id="UP000239210"/>
    </source>
</evidence>
<dbReference type="GO" id="GO:0022857">
    <property type="term" value="F:transmembrane transporter activity"/>
    <property type="evidence" value="ECO:0007669"/>
    <property type="project" value="InterPro"/>
</dbReference>
<gene>
    <name evidence="7" type="ORF">LY71_10517</name>
</gene>
<feature type="transmembrane region" description="Helical" evidence="5">
    <location>
        <begin position="127"/>
        <end position="147"/>
    </location>
</feature>
<feature type="transmembrane region" description="Helical" evidence="5">
    <location>
        <begin position="286"/>
        <end position="305"/>
    </location>
</feature>
<protein>
    <submittedName>
        <fullName evidence="7">MFS transporter</fullName>
    </submittedName>
</protein>
<evidence type="ECO:0000313" key="7">
    <source>
        <dbReference type="EMBL" id="PRY49573.1"/>
    </source>
</evidence>
<feature type="domain" description="Major facilitator superfamily (MFS) profile" evidence="6">
    <location>
        <begin position="196"/>
        <end position="379"/>
    </location>
</feature>
<dbReference type="InterPro" id="IPR011701">
    <property type="entry name" value="MFS"/>
</dbReference>
<dbReference type="PANTHER" id="PTHR11360">
    <property type="entry name" value="MONOCARBOXYLATE TRANSPORTER"/>
    <property type="match status" value="1"/>
</dbReference>
<dbReference type="Pfam" id="PF07690">
    <property type="entry name" value="MFS_1"/>
    <property type="match status" value="1"/>
</dbReference>
<keyword evidence="4 5" id="KW-0472">Membrane</keyword>
<dbReference type="Gene3D" id="1.20.1250.20">
    <property type="entry name" value="MFS general substrate transporter like domains"/>
    <property type="match status" value="1"/>
</dbReference>
<accession>A0A2T0TV90</accession>
<evidence type="ECO:0000256" key="2">
    <source>
        <dbReference type="ARBA" id="ARBA00022692"/>
    </source>
</evidence>
<feature type="transmembrane region" description="Helical" evidence="5">
    <location>
        <begin position="231"/>
        <end position="250"/>
    </location>
</feature>
<feature type="transmembrane region" description="Helical" evidence="5">
    <location>
        <begin position="262"/>
        <end position="280"/>
    </location>
</feature>
<feature type="transmembrane region" description="Helical" evidence="5">
    <location>
        <begin position="153"/>
        <end position="177"/>
    </location>
</feature>
<dbReference type="GO" id="GO:0005886">
    <property type="term" value="C:plasma membrane"/>
    <property type="evidence" value="ECO:0007669"/>
    <property type="project" value="UniProtKB-SubCell"/>
</dbReference>
<evidence type="ECO:0000256" key="4">
    <source>
        <dbReference type="ARBA" id="ARBA00023136"/>
    </source>
</evidence>
<feature type="transmembrane region" description="Helical" evidence="5">
    <location>
        <begin position="91"/>
        <end position="115"/>
    </location>
</feature>
<keyword evidence="8" id="KW-1185">Reference proteome</keyword>
<dbReference type="Proteomes" id="UP000239210">
    <property type="component" value="Unassembled WGS sequence"/>
</dbReference>
<organism evidence="7 8">
    <name type="scientific">Geodermatophilus tzadiensis</name>
    <dbReference type="NCBI Taxonomy" id="1137988"/>
    <lineage>
        <taxon>Bacteria</taxon>
        <taxon>Bacillati</taxon>
        <taxon>Actinomycetota</taxon>
        <taxon>Actinomycetes</taxon>
        <taxon>Geodermatophilales</taxon>
        <taxon>Geodermatophilaceae</taxon>
        <taxon>Geodermatophilus</taxon>
    </lineage>
</organism>
<dbReference type="InterPro" id="IPR036259">
    <property type="entry name" value="MFS_trans_sf"/>
</dbReference>
<keyword evidence="2 5" id="KW-0812">Transmembrane</keyword>
<comment type="caution">
    <text evidence="7">The sequence shown here is derived from an EMBL/GenBank/DDBJ whole genome shotgun (WGS) entry which is preliminary data.</text>
</comment>
<feature type="transmembrane region" description="Helical" evidence="5">
    <location>
        <begin position="36"/>
        <end position="57"/>
    </location>
</feature>
<proteinExistence type="predicted"/>
<comment type="subcellular location">
    <subcellularLocation>
        <location evidence="1">Cell membrane</location>
        <topology evidence="1">Multi-pass membrane protein</topology>
    </subcellularLocation>
</comment>
<feature type="transmembrane region" description="Helical" evidence="5">
    <location>
        <begin position="352"/>
        <end position="370"/>
    </location>
</feature>